<gene>
    <name evidence="2" type="ORF">HZH66_007142</name>
</gene>
<name>A0A834JY31_VESVU</name>
<dbReference type="EMBL" id="JACSEA010000007">
    <property type="protein sequence ID" value="KAF7396280.1"/>
    <property type="molecule type" value="Genomic_DNA"/>
</dbReference>
<dbReference type="InterPro" id="IPR028233">
    <property type="entry name" value="BBIP10"/>
</dbReference>
<protein>
    <recommendedName>
        <fullName evidence="4">BBSome-interacting protein 1</fullName>
    </recommendedName>
</protein>
<evidence type="ECO:0000313" key="3">
    <source>
        <dbReference type="Proteomes" id="UP000614350"/>
    </source>
</evidence>
<dbReference type="GO" id="GO:0060271">
    <property type="term" value="P:cilium assembly"/>
    <property type="evidence" value="ECO:0007669"/>
    <property type="project" value="InterPro"/>
</dbReference>
<accession>A0A834JY31</accession>
<dbReference type="GO" id="GO:0034464">
    <property type="term" value="C:BBSome"/>
    <property type="evidence" value="ECO:0007669"/>
    <property type="project" value="InterPro"/>
</dbReference>
<evidence type="ECO:0000313" key="2">
    <source>
        <dbReference type="EMBL" id="KAF7396280.1"/>
    </source>
</evidence>
<dbReference type="Proteomes" id="UP000614350">
    <property type="component" value="Unassembled WGS sequence"/>
</dbReference>
<dbReference type="Pfam" id="PF14777">
    <property type="entry name" value="BBIP10"/>
    <property type="match status" value="1"/>
</dbReference>
<evidence type="ECO:0000256" key="1">
    <source>
        <dbReference type="SAM" id="MobiDB-lite"/>
    </source>
</evidence>
<dbReference type="GO" id="GO:0097500">
    <property type="term" value="P:receptor localization to non-motile cilium"/>
    <property type="evidence" value="ECO:0007669"/>
    <property type="project" value="TreeGrafter"/>
</dbReference>
<reference evidence="2" key="1">
    <citation type="journal article" date="2020" name="G3 (Bethesda)">
        <title>High-Quality Assemblies for Three Invasive Social Wasps from the &lt;i&gt;Vespula&lt;/i&gt; Genus.</title>
        <authorList>
            <person name="Harrop T.W.R."/>
            <person name="Guhlin J."/>
            <person name="McLaughlin G.M."/>
            <person name="Permina E."/>
            <person name="Stockwell P."/>
            <person name="Gilligan J."/>
            <person name="Le Lec M.F."/>
            <person name="Gruber M.A.M."/>
            <person name="Quinn O."/>
            <person name="Lovegrove M."/>
            <person name="Duncan E.J."/>
            <person name="Remnant E.J."/>
            <person name="Van Eeckhoven J."/>
            <person name="Graham B."/>
            <person name="Knapp R.A."/>
            <person name="Langford K.W."/>
            <person name="Kronenberg Z."/>
            <person name="Press M.O."/>
            <person name="Eacker S.M."/>
            <person name="Wilson-Rankin E.E."/>
            <person name="Purcell J."/>
            <person name="Lester P.J."/>
            <person name="Dearden P.K."/>
        </authorList>
    </citation>
    <scope>NUCLEOTIDE SEQUENCE</scope>
    <source>
        <strain evidence="2">Marl-1</strain>
    </source>
</reference>
<feature type="region of interest" description="Disordered" evidence="1">
    <location>
        <begin position="53"/>
        <end position="73"/>
    </location>
</feature>
<keyword evidence="3" id="KW-1185">Reference proteome</keyword>
<dbReference type="PANTHER" id="PTHR28596:SF1">
    <property type="entry name" value="BBSOME-INTERACTING PROTEIN 1"/>
    <property type="match status" value="1"/>
</dbReference>
<evidence type="ECO:0008006" key="4">
    <source>
        <dbReference type="Google" id="ProtNLM"/>
    </source>
</evidence>
<sequence length="73" mass="8497">MSESVDETTEQVDIIIPKQGLLYQEETTDYILCKPKVIPLKSVTLEKLERMQKEAEQKLKESQEINNKSDQDK</sequence>
<proteinExistence type="predicted"/>
<dbReference type="PANTHER" id="PTHR28596">
    <property type="entry name" value="BBSOME-INTERACTING PROTEIN 1"/>
    <property type="match status" value="1"/>
</dbReference>
<comment type="caution">
    <text evidence="2">The sequence shown here is derived from an EMBL/GenBank/DDBJ whole genome shotgun (WGS) entry which is preliminary data.</text>
</comment>
<organism evidence="2 3">
    <name type="scientific">Vespula vulgaris</name>
    <name type="common">Yellow jacket</name>
    <name type="synonym">Wasp</name>
    <dbReference type="NCBI Taxonomy" id="7454"/>
    <lineage>
        <taxon>Eukaryota</taxon>
        <taxon>Metazoa</taxon>
        <taxon>Ecdysozoa</taxon>
        <taxon>Arthropoda</taxon>
        <taxon>Hexapoda</taxon>
        <taxon>Insecta</taxon>
        <taxon>Pterygota</taxon>
        <taxon>Neoptera</taxon>
        <taxon>Endopterygota</taxon>
        <taxon>Hymenoptera</taxon>
        <taxon>Apocrita</taxon>
        <taxon>Aculeata</taxon>
        <taxon>Vespoidea</taxon>
        <taxon>Vespidae</taxon>
        <taxon>Vespinae</taxon>
        <taxon>Vespula</taxon>
    </lineage>
</organism>
<dbReference type="AlphaFoldDB" id="A0A834JY31"/>